<dbReference type="EMBL" id="JABSTU010000001">
    <property type="protein sequence ID" value="KAH8039615.1"/>
    <property type="molecule type" value="Genomic_DNA"/>
</dbReference>
<accession>A0A9J6EZF6</accession>
<feature type="region of interest" description="Disordered" evidence="1">
    <location>
        <begin position="193"/>
        <end position="277"/>
    </location>
</feature>
<reference evidence="2" key="1">
    <citation type="journal article" date="2020" name="Cell">
        <title>Large-Scale Comparative Analyses of Tick Genomes Elucidate Their Genetic Diversity and Vector Capacities.</title>
        <authorList>
            <consortium name="Tick Genome and Microbiome Consortium (TIGMIC)"/>
            <person name="Jia N."/>
            <person name="Wang J."/>
            <person name="Shi W."/>
            <person name="Du L."/>
            <person name="Sun Y."/>
            <person name="Zhan W."/>
            <person name="Jiang J.F."/>
            <person name="Wang Q."/>
            <person name="Zhang B."/>
            <person name="Ji P."/>
            <person name="Bell-Sakyi L."/>
            <person name="Cui X.M."/>
            <person name="Yuan T.T."/>
            <person name="Jiang B.G."/>
            <person name="Yang W.F."/>
            <person name="Lam T.T."/>
            <person name="Chang Q.C."/>
            <person name="Ding S.J."/>
            <person name="Wang X.J."/>
            <person name="Zhu J.G."/>
            <person name="Ruan X.D."/>
            <person name="Zhao L."/>
            <person name="Wei J.T."/>
            <person name="Ye R.Z."/>
            <person name="Que T.C."/>
            <person name="Du C.H."/>
            <person name="Zhou Y.H."/>
            <person name="Cheng J.X."/>
            <person name="Dai P.F."/>
            <person name="Guo W.B."/>
            <person name="Han X.H."/>
            <person name="Huang E.J."/>
            <person name="Li L.F."/>
            <person name="Wei W."/>
            <person name="Gao Y.C."/>
            <person name="Liu J.Z."/>
            <person name="Shao H.Z."/>
            <person name="Wang X."/>
            <person name="Wang C.C."/>
            <person name="Yang T.C."/>
            <person name="Huo Q.B."/>
            <person name="Li W."/>
            <person name="Chen H.Y."/>
            <person name="Chen S.E."/>
            <person name="Zhou L.G."/>
            <person name="Ni X.B."/>
            <person name="Tian J.H."/>
            <person name="Sheng Y."/>
            <person name="Liu T."/>
            <person name="Pan Y.S."/>
            <person name="Xia L.Y."/>
            <person name="Li J."/>
            <person name="Zhao F."/>
            <person name="Cao W.C."/>
        </authorList>
    </citation>
    <scope>NUCLEOTIDE SEQUENCE</scope>
    <source>
        <strain evidence="2">Rmic-2018</strain>
    </source>
</reference>
<keyword evidence="3" id="KW-1185">Reference proteome</keyword>
<feature type="region of interest" description="Disordered" evidence="1">
    <location>
        <begin position="26"/>
        <end position="52"/>
    </location>
</feature>
<organism evidence="2 3">
    <name type="scientific">Rhipicephalus microplus</name>
    <name type="common">Cattle tick</name>
    <name type="synonym">Boophilus microplus</name>
    <dbReference type="NCBI Taxonomy" id="6941"/>
    <lineage>
        <taxon>Eukaryota</taxon>
        <taxon>Metazoa</taxon>
        <taxon>Ecdysozoa</taxon>
        <taxon>Arthropoda</taxon>
        <taxon>Chelicerata</taxon>
        <taxon>Arachnida</taxon>
        <taxon>Acari</taxon>
        <taxon>Parasitiformes</taxon>
        <taxon>Ixodida</taxon>
        <taxon>Ixodoidea</taxon>
        <taxon>Ixodidae</taxon>
        <taxon>Rhipicephalinae</taxon>
        <taxon>Rhipicephalus</taxon>
        <taxon>Boophilus</taxon>
    </lineage>
</organism>
<name>A0A9J6EZF6_RHIMP</name>
<feature type="compositionally biased region" description="Basic and acidic residues" evidence="1">
    <location>
        <begin position="203"/>
        <end position="217"/>
    </location>
</feature>
<feature type="compositionally biased region" description="Polar residues" evidence="1">
    <location>
        <begin position="43"/>
        <end position="52"/>
    </location>
</feature>
<protein>
    <submittedName>
        <fullName evidence="2">Uncharacterized protein</fullName>
    </submittedName>
</protein>
<evidence type="ECO:0000313" key="3">
    <source>
        <dbReference type="Proteomes" id="UP000821866"/>
    </source>
</evidence>
<comment type="caution">
    <text evidence="2">The sequence shown here is derived from an EMBL/GenBank/DDBJ whole genome shotgun (WGS) entry which is preliminary data.</text>
</comment>
<gene>
    <name evidence="2" type="ORF">HPB51_007815</name>
</gene>
<dbReference type="Proteomes" id="UP000821866">
    <property type="component" value="Chromosome 1"/>
</dbReference>
<evidence type="ECO:0000256" key="1">
    <source>
        <dbReference type="SAM" id="MobiDB-lite"/>
    </source>
</evidence>
<sequence length="277" mass="30918">MEVVAVEGTEITPQDATLKAGWISSHQNKQRKHASEAPASPAGQDSASDTPMLNGSAQCLARKCRQPRLPDKHVKVAIRPRDGLNLSIVGEAYLCDAIQREMDLYATLLKEDIYRTSVETDLIVRPKFSCRRNTASFALDAPRTAEYAIYYGANAGWMRCHPVVVPARKRHYAIRWCILRRFSEKSKLEQQQYLSTTTSTQDAHPERQEVKPSDTRSRSPSPTSKRRGSRSRSKQWRKNQPQEHLSGSAAHEASDGPPPPSAAATQSHPLYPYGKLG</sequence>
<reference evidence="2" key="2">
    <citation type="submission" date="2021-09" db="EMBL/GenBank/DDBJ databases">
        <authorList>
            <person name="Jia N."/>
            <person name="Wang J."/>
            <person name="Shi W."/>
            <person name="Du L."/>
            <person name="Sun Y."/>
            <person name="Zhan W."/>
            <person name="Jiang J."/>
            <person name="Wang Q."/>
            <person name="Zhang B."/>
            <person name="Ji P."/>
            <person name="Sakyi L.B."/>
            <person name="Cui X."/>
            <person name="Yuan T."/>
            <person name="Jiang B."/>
            <person name="Yang W."/>
            <person name="Lam T.T.-Y."/>
            <person name="Chang Q."/>
            <person name="Ding S."/>
            <person name="Wang X."/>
            <person name="Zhu J."/>
            <person name="Ruan X."/>
            <person name="Zhao L."/>
            <person name="Wei J."/>
            <person name="Que T."/>
            <person name="Du C."/>
            <person name="Cheng J."/>
            <person name="Dai P."/>
            <person name="Han X."/>
            <person name="Huang E."/>
            <person name="Gao Y."/>
            <person name="Liu J."/>
            <person name="Shao H."/>
            <person name="Ye R."/>
            <person name="Li L."/>
            <person name="Wei W."/>
            <person name="Wang X."/>
            <person name="Wang C."/>
            <person name="Huo Q."/>
            <person name="Li W."/>
            <person name="Guo W."/>
            <person name="Chen H."/>
            <person name="Chen S."/>
            <person name="Zhou L."/>
            <person name="Zhou L."/>
            <person name="Ni X."/>
            <person name="Tian J."/>
            <person name="Zhou Y."/>
            <person name="Sheng Y."/>
            <person name="Liu T."/>
            <person name="Pan Y."/>
            <person name="Xia L."/>
            <person name="Li J."/>
            <person name="Zhao F."/>
            <person name="Cao W."/>
        </authorList>
    </citation>
    <scope>NUCLEOTIDE SEQUENCE</scope>
    <source>
        <strain evidence="2">Rmic-2018</strain>
        <tissue evidence="2">Larvae</tissue>
    </source>
</reference>
<dbReference type="AlphaFoldDB" id="A0A9J6EZF6"/>
<feature type="compositionally biased region" description="Basic residues" evidence="1">
    <location>
        <begin position="224"/>
        <end position="237"/>
    </location>
</feature>
<proteinExistence type="predicted"/>
<evidence type="ECO:0000313" key="2">
    <source>
        <dbReference type="EMBL" id="KAH8039615.1"/>
    </source>
</evidence>